<evidence type="ECO:0000256" key="5">
    <source>
        <dbReference type="ARBA" id="ARBA00022946"/>
    </source>
</evidence>
<dbReference type="Pfam" id="PF01643">
    <property type="entry name" value="Acyl-ACP_TE"/>
    <property type="match status" value="1"/>
</dbReference>
<reference evidence="10 11" key="1">
    <citation type="submission" date="2019-08" db="EMBL/GenBank/DDBJ databases">
        <authorList>
            <person name="Chang H.C."/>
            <person name="Mun S.Y."/>
        </authorList>
    </citation>
    <scope>NUCLEOTIDE SEQUENCE [LARGE SCALE GENOMIC DNA]</scope>
    <source>
        <strain evidence="10 11">SK</strain>
    </source>
</reference>
<dbReference type="Proteomes" id="UP000516446">
    <property type="component" value="Chromosome"/>
</dbReference>
<evidence type="ECO:0000256" key="3">
    <source>
        <dbReference type="ARBA" id="ARBA00022801"/>
    </source>
</evidence>
<keyword evidence="11" id="KW-1185">Reference proteome</keyword>
<evidence type="ECO:0000259" key="9">
    <source>
        <dbReference type="Pfam" id="PF20791"/>
    </source>
</evidence>
<dbReference type="GO" id="GO:0000036">
    <property type="term" value="F:acyl carrier activity"/>
    <property type="evidence" value="ECO:0007669"/>
    <property type="project" value="TreeGrafter"/>
</dbReference>
<evidence type="ECO:0000256" key="1">
    <source>
        <dbReference type="ARBA" id="ARBA00006500"/>
    </source>
</evidence>
<evidence type="ECO:0000256" key="6">
    <source>
        <dbReference type="ARBA" id="ARBA00023098"/>
    </source>
</evidence>
<dbReference type="InterPro" id="IPR049427">
    <property type="entry name" value="Acyl-ACP_TE_C"/>
</dbReference>
<evidence type="ECO:0000313" key="10">
    <source>
        <dbReference type="EMBL" id="QNT64567.1"/>
    </source>
</evidence>
<dbReference type="CDD" id="cd00586">
    <property type="entry name" value="4HBT"/>
    <property type="match status" value="1"/>
</dbReference>
<dbReference type="Pfam" id="PF20791">
    <property type="entry name" value="Acyl-ACP_TE_C"/>
    <property type="match status" value="1"/>
</dbReference>
<protein>
    <submittedName>
        <fullName evidence="10">Acyl-ACP thioesterase</fullName>
    </submittedName>
</protein>
<keyword evidence="5" id="KW-0809">Transit peptide</keyword>
<dbReference type="InterPro" id="IPR002864">
    <property type="entry name" value="Acyl-ACP_thioesterase_NHD"/>
</dbReference>
<evidence type="ECO:0000256" key="4">
    <source>
        <dbReference type="ARBA" id="ARBA00022832"/>
    </source>
</evidence>
<keyword evidence="7" id="KW-0275">Fatty acid biosynthesis</keyword>
<keyword evidence="4" id="KW-0276">Fatty acid metabolism</keyword>
<dbReference type="RefSeq" id="WP_104914607.1">
    <property type="nucleotide sequence ID" value="NZ_CP026847.1"/>
</dbReference>
<gene>
    <name evidence="10" type="ORF">FY536_04495</name>
</gene>
<organism evidence="10 11">
    <name type="scientific">Weissella koreensis</name>
    <dbReference type="NCBI Taxonomy" id="165096"/>
    <lineage>
        <taxon>Bacteria</taxon>
        <taxon>Bacillati</taxon>
        <taxon>Bacillota</taxon>
        <taxon>Bacilli</taxon>
        <taxon>Lactobacillales</taxon>
        <taxon>Lactobacillaceae</taxon>
        <taxon>Weissella</taxon>
    </lineage>
</organism>
<dbReference type="GO" id="GO:0016297">
    <property type="term" value="F:fatty acyl-[ACP] hydrolase activity"/>
    <property type="evidence" value="ECO:0007669"/>
    <property type="project" value="InterPro"/>
</dbReference>
<keyword evidence="2" id="KW-0444">Lipid biosynthesis</keyword>
<sequence>MRIYETKHEILDFEGDMSGKLMLPNILSLAIMGSTKQSLAYEVGPDYTHAMGLGWIVLQHEITIIRRPMVGETVTIQMHGKEFNKYFAKRDYTFLDENNNKIIQIDSMYAMLDMKKRKMAQIPDAVVQAYQPESVKRVPHLAKPLQFADEEVAEITCQYHVRFSDIDSNQHVNNAKYLDWAQDPLGRDFLLAYEPQLVNIKFEHEVLLGETVESKIVQNGDETKHQIWMGSELAAEVGIKWTEN</sequence>
<feature type="domain" description="Acyl-ACP thioesterase N-terminal hotdog" evidence="8">
    <location>
        <begin position="3"/>
        <end position="130"/>
    </location>
</feature>
<dbReference type="SUPFAM" id="SSF54637">
    <property type="entry name" value="Thioesterase/thiol ester dehydrase-isomerase"/>
    <property type="match status" value="2"/>
</dbReference>
<feature type="domain" description="Acyl-ACP thioesterase-like C-terminal" evidence="9">
    <location>
        <begin position="155"/>
        <end position="242"/>
    </location>
</feature>
<evidence type="ECO:0000313" key="11">
    <source>
        <dbReference type="Proteomes" id="UP000516446"/>
    </source>
</evidence>
<dbReference type="AlphaFoldDB" id="A0A7H1MM81"/>
<evidence type="ECO:0000256" key="2">
    <source>
        <dbReference type="ARBA" id="ARBA00022516"/>
    </source>
</evidence>
<accession>A0A7H1MM81</accession>
<dbReference type="InterPro" id="IPR029069">
    <property type="entry name" value="HotDog_dom_sf"/>
</dbReference>
<comment type="similarity">
    <text evidence="1">Belongs to the acyl-ACP thioesterase family.</text>
</comment>
<keyword evidence="6" id="KW-0443">Lipid metabolism</keyword>
<name>A0A7H1MM81_9LACO</name>
<dbReference type="PANTHER" id="PTHR31727">
    <property type="entry name" value="OLEOYL-ACYL CARRIER PROTEIN THIOESTERASE 1, CHLOROPLASTIC"/>
    <property type="match status" value="1"/>
</dbReference>
<dbReference type="PANTHER" id="PTHR31727:SF6">
    <property type="entry name" value="OLEOYL-ACYL CARRIER PROTEIN THIOESTERASE 1, CHLOROPLASTIC"/>
    <property type="match status" value="1"/>
</dbReference>
<evidence type="ECO:0000259" key="8">
    <source>
        <dbReference type="Pfam" id="PF01643"/>
    </source>
</evidence>
<dbReference type="EMBL" id="CP043431">
    <property type="protein sequence ID" value="QNT64567.1"/>
    <property type="molecule type" value="Genomic_DNA"/>
</dbReference>
<proteinExistence type="inferred from homology"/>
<dbReference type="Gene3D" id="3.10.129.10">
    <property type="entry name" value="Hotdog Thioesterase"/>
    <property type="match status" value="1"/>
</dbReference>
<keyword evidence="3" id="KW-0378">Hydrolase</keyword>
<dbReference type="InterPro" id="IPR045023">
    <property type="entry name" value="FATA/B"/>
</dbReference>
<evidence type="ECO:0000256" key="7">
    <source>
        <dbReference type="ARBA" id="ARBA00023160"/>
    </source>
</evidence>